<evidence type="ECO:0000313" key="3">
    <source>
        <dbReference type="EMBL" id="GAA4237736.1"/>
    </source>
</evidence>
<keyword evidence="1" id="KW-0378">Hydrolase</keyword>
<protein>
    <submittedName>
        <fullName evidence="3">Hydroxyphenylacetyl-CoA thioesterase PaaI</fullName>
    </submittedName>
</protein>
<keyword evidence="4" id="KW-1185">Reference proteome</keyword>
<dbReference type="InterPro" id="IPR011973">
    <property type="entry name" value="PaaD"/>
</dbReference>
<accession>A0ABP8CCW5</accession>
<dbReference type="SUPFAM" id="SSF54637">
    <property type="entry name" value="Thioesterase/thiol ester dehydrase-isomerase"/>
    <property type="match status" value="1"/>
</dbReference>
<proteinExistence type="predicted"/>
<evidence type="ECO:0000256" key="1">
    <source>
        <dbReference type="ARBA" id="ARBA00022801"/>
    </source>
</evidence>
<dbReference type="EMBL" id="BAABAS010000019">
    <property type="protein sequence ID" value="GAA4237736.1"/>
    <property type="molecule type" value="Genomic_DNA"/>
</dbReference>
<dbReference type="InterPro" id="IPR003736">
    <property type="entry name" value="PAAI_dom"/>
</dbReference>
<dbReference type="PANTHER" id="PTHR42856:SF1">
    <property type="entry name" value="ACYL-COENZYME A THIOESTERASE PAAI"/>
    <property type="match status" value="1"/>
</dbReference>
<dbReference type="InterPro" id="IPR006683">
    <property type="entry name" value="Thioestr_dom"/>
</dbReference>
<evidence type="ECO:0000259" key="2">
    <source>
        <dbReference type="Pfam" id="PF03061"/>
    </source>
</evidence>
<comment type="caution">
    <text evidence="3">The sequence shown here is derived from an EMBL/GenBank/DDBJ whole genome shotgun (WGS) entry which is preliminary data.</text>
</comment>
<organism evidence="3 4">
    <name type="scientific">Actinomadura meridiana</name>
    <dbReference type="NCBI Taxonomy" id="559626"/>
    <lineage>
        <taxon>Bacteria</taxon>
        <taxon>Bacillati</taxon>
        <taxon>Actinomycetota</taxon>
        <taxon>Actinomycetes</taxon>
        <taxon>Streptosporangiales</taxon>
        <taxon>Thermomonosporaceae</taxon>
        <taxon>Actinomadura</taxon>
    </lineage>
</organism>
<reference evidence="4" key="1">
    <citation type="journal article" date="2019" name="Int. J. Syst. Evol. Microbiol.">
        <title>The Global Catalogue of Microorganisms (GCM) 10K type strain sequencing project: providing services to taxonomists for standard genome sequencing and annotation.</title>
        <authorList>
            <consortium name="The Broad Institute Genomics Platform"/>
            <consortium name="The Broad Institute Genome Sequencing Center for Infectious Disease"/>
            <person name="Wu L."/>
            <person name="Ma J."/>
        </authorList>
    </citation>
    <scope>NUCLEOTIDE SEQUENCE [LARGE SCALE GENOMIC DNA]</scope>
    <source>
        <strain evidence="4">JCM 17440</strain>
    </source>
</reference>
<dbReference type="InterPro" id="IPR029069">
    <property type="entry name" value="HotDog_dom_sf"/>
</dbReference>
<dbReference type="NCBIfam" id="TIGR00369">
    <property type="entry name" value="unchar_dom_1"/>
    <property type="match status" value="1"/>
</dbReference>
<gene>
    <name evidence="3" type="primary">paaI</name>
    <name evidence="3" type="ORF">GCM10022254_50760</name>
</gene>
<dbReference type="Gene3D" id="3.10.129.10">
    <property type="entry name" value="Hotdog Thioesterase"/>
    <property type="match status" value="1"/>
</dbReference>
<dbReference type="NCBIfam" id="TIGR02286">
    <property type="entry name" value="PaaD"/>
    <property type="match status" value="1"/>
</dbReference>
<name>A0ABP8CCW5_9ACTN</name>
<dbReference type="Proteomes" id="UP001501710">
    <property type="component" value="Unassembled WGS sequence"/>
</dbReference>
<sequence length="132" mass="13953">MYARDTVAQNLAMRVTEIAPGQAVVEMTLTDAMVNGHGIAHGGYVFLLADTAFAYACNTHDAVTVAASAEVVFVAPAHAGDVLQATAVERTRFGRSGIYDVTVRRVPSGEVVAEFRGGSRSRAERVLDDTAP</sequence>
<feature type="domain" description="Thioesterase" evidence="2">
    <location>
        <begin position="37"/>
        <end position="110"/>
    </location>
</feature>
<dbReference type="CDD" id="cd03443">
    <property type="entry name" value="PaaI_thioesterase"/>
    <property type="match status" value="1"/>
</dbReference>
<dbReference type="RefSeq" id="WP_344901320.1">
    <property type="nucleotide sequence ID" value="NZ_BAABAS010000019.1"/>
</dbReference>
<dbReference type="Pfam" id="PF03061">
    <property type="entry name" value="4HBT"/>
    <property type="match status" value="1"/>
</dbReference>
<evidence type="ECO:0000313" key="4">
    <source>
        <dbReference type="Proteomes" id="UP001501710"/>
    </source>
</evidence>
<dbReference type="InterPro" id="IPR052723">
    <property type="entry name" value="Acyl-CoA_thioesterase_PaaI"/>
</dbReference>
<dbReference type="PANTHER" id="PTHR42856">
    <property type="entry name" value="ACYL-COENZYME A THIOESTERASE PAAI"/>
    <property type="match status" value="1"/>
</dbReference>